<dbReference type="Proteomes" id="UP000242660">
    <property type="component" value="Unassembled WGS sequence"/>
</dbReference>
<evidence type="ECO:0000256" key="3">
    <source>
        <dbReference type="ARBA" id="ARBA00022475"/>
    </source>
</evidence>
<evidence type="ECO:0000256" key="2">
    <source>
        <dbReference type="ARBA" id="ARBA00022448"/>
    </source>
</evidence>
<dbReference type="GO" id="GO:0005524">
    <property type="term" value="F:ATP binding"/>
    <property type="evidence" value="ECO:0007669"/>
    <property type="project" value="UniProtKB-KW"/>
</dbReference>
<comment type="subcellular location">
    <subcellularLocation>
        <location evidence="1">Cell membrane</location>
        <topology evidence="1">Multi-pass membrane protein</topology>
    </subcellularLocation>
</comment>
<keyword evidence="16" id="KW-1185">Reference proteome</keyword>
<evidence type="ECO:0000256" key="9">
    <source>
        <dbReference type="ARBA" id="ARBA00022989"/>
    </source>
</evidence>
<dbReference type="InterPro" id="IPR027417">
    <property type="entry name" value="P-loop_NTPase"/>
</dbReference>
<dbReference type="InterPro" id="IPR017871">
    <property type="entry name" value="ABC_transporter-like_CS"/>
</dbReference>
<dbReference type="NCBIfam" id="TIGR02203">
    <property type="entry name" value="MsbA_lipidA"/>
    <property type="match status" value="1"/>
</dbReference>
<keyword evidence="2" id="KW-0813">Transport</keyword>
<dbReference type="InterPro" id="IPR011527">
    <property type="entry name" value="ABC1_TM_dom"/>
</dbReference>
<evidence type="ECO:0000256" key="11">
    <source>
        <dbReference type="ARBA" id="ARBA00023136"/>
    </source>
</evidence>
<dbReference type="InterPro" id="IPR003593">
    <property type="entry name" value="AAA+_ATPase"/>
</dbReference>
<dbReference type="InterPro" id="IPR039421">
    <property type="entry name" value="Type_1_exporter"/>
</dbReference>
<keyword evidence="4" id="KW-0997">Cell inner membrane</keyword>
<feature type="transmembrane region" description="Helical" evidence="12">
    <location>
        <begin position="173"/>
        <end position="196"/>
    </location>
</feature>
<keyword evidence="3" id="KW-1003">Cell membrane</keyword>
<dbReference type="InterPro" id="IPR011917">
    <property type="entry name" value="ABC_transpr_lipidA"/>
</dbReference>
<name>A0ABX5FD11_9BURK</name>
<dbReference type="PROSITE" id="PS00211">
    <property type="entry name" value="ABC_TRANSPORTER_1"/>
    <property type="match status" value="1"/>
</dbReference>
<evidence type="ECO:0000313" key="16">
    <source>
        <dbReference type="Proteomes" id="UP000242660"/>
    </source>
</evidence>
<accession>A0ABX5FD11</accession>
<evidence type="ECO:0000256" key="5">
    <source>
        <dbReference type="ARBA" id="ARBA00022692"/>
    </source>
</evidence>
<sequence>MVIGLEYYFLGYFSKMTSTSHPTVPALKRLFGYLKSYWGMGLMAILAMAMVAVSEAAIPGVLKPVMDNGFSGQDPWTLWYVPTGVVVLAVFRAMTQYASNYMLSWVSNRVLLDLRVKMFERLLHAPASFYQRETTSTLINQIVFEVNQVLGVLTTVLITLVRDSLTVIGLLSYLFYLNWRLTLVIAIILPIIGFLVSKINRRLRRLNREQQTLTNALSYVVKEAVAGYKVVKIHNGEAYEQERFDSMTSRLRGYAMRVSVSGGLAQPITQILASLALAVIITVAMLQSASGTLTVGGFTAFVTAMLLVVSPLKHLIDVNQPLQRGITAAELIFQLIDTEIESTGGTLTFLRAQGRVTFNRVSFYYDFADMPILDNITLDVKVGEMIALVGPSGSGKTTLVNLLPRFFDPTQGQIFLDDIPLTELHLANLRHQISFVSQDVVLFNDTVAANVAYGQSIDMARVQSALVGANLANTVDAMPDGVHTFVGDNGMRLSGGQRQRLAIARAIYKDAPILILDEATSALDSESERYVQTALERLMEGRTTLVIAHRLSTIERADRIIVLERGRIVEQGSHHQLLANDSLYAHLHRIQYSQKEA</sequence>
<evidence type="ECO:0000259" key="13">
    <source>
        <dbReference type="PROSITE" id="PS50893"/>
    </source>
</evidence>
<dbReference type="InterPro" id="IPR003439">
    <property type="entry name" value="ABC_transporter-like_ATP-bd"/>
</dbReference>
<evidence type="ECO:0000256" key="12">
    <source>
        <dbReference type="SAM" id="Phobius"/>
    </source>
</evidence>
<feature type="transmembrane region" description="Helical" evidence="12">
    <location>
        <begin position="295"/>
        <end position="316"/>
    </location>
</feature>
<evidence type="ECO:0000256" key="8">
    <source>
        <dbReference type="ARBA" id="ARBA00022967"/>
    </source>
</evidence>
<keyword evidence="7 15" id="KW-0067">ATP-binding</keyword>
<dbReference type="PROSITE" id="PS50929">
    <property type="entry name" value="ABC_TM1F"/>
    <property type="match status" value="1"/>
</dbReference>
<dbReference type="PROSITE" id="PS50893">
    <property type="entry name" value="ABC_TRANSPORTER_2"/>
    <property type="match status" value="1"/>
</dbReference>
<evidence type="ECO:0000256" key="4">
    <source>
        <dbReference type="ARBA" id="ARBA00022519"/>
    </source>
</evidence>
<gene>
    <name evidence="15" type="primary">msbA</name>
    <name evidence="15" type="ORF">BZL35_00892</name>
</gene>
<comment type="caution">
    <text evidence="15">The sequence shown here is derived from an EMBL/GenBank/DDBJ whole genome shotgun (WGS) entry which is preliminary data.</text>
</comment>
<dbReference type="Pfam" id="PF00664">
    <property type="entry name" value="ABC_membrane"/>
    <property type="match status" value="1"/>
</dbReference>
<dbReference type="SUPFAM" id="SSF90123">
    <property type="entry name" value="ABC transporter transmembrane region"/>
    <property type="match status" value="1"/>
</dbReference>
<keyword evidence="6" id="KW-0547">Nucleotide-binding</keyword>
<evidence type="ECO:0000256" key="1">
    <source>
        <dbReference type="ARBA" id="ARBA00004651"/>
    </source>
</evidence>
<feature type="transmembrane region" description="Helical" evidence="12">
    <location>
        <begin position="271"/>
        <end position="289"/>
    </location>
</feature>
<dbReference type="SMART" id="SM00382">
    <property type="entry name" value="AAA"/>
    <property type="match status" value="1"/>
</dbReference>
<feature type="transmembrane region" description="Helical" evidence="12">
    <location>
        <begin position="142"/>
        <end position="161"/>
    </location>
</feature>
<dbReference type="CDD" id="cd18552">
    <property type="entry name" value="ABC_6TM_MsbA_like"/>
    <property type="match status" value="1"/>
</dbReference>
<evidence type="ECO:0000313" key="15">
    <source>
        <dbReference type="EMBL" id="PSB91674.1"/>
    </source>
</evidence>
<dbReference type="Gene3D" id="3.40.50.300">
    <property type="entry name" value="P-loop containing nucleotide triphosphate hydrolases"/>
    <property type="match status" value="1"/>
</dbReference>
<keyword evidence="11 12" id="KW-0472">Membrane</keyword>
<evidence type="ECO:0000256" key="7">
    <source>
        <dbReference type="ARBA" id="ARBA00022840"/>
    </source>
</evidence>
<dbReference type="SUPFAM" id="SSF52540">
    <property type="entry name" value="P-loop containing nucleoside triphosphate hydrolases"/>
    <property type="match status" value="1"/>
</dbReference>
<feature type="transmembrane region" description="Helical" evidence="12">
    <location>
        <begin position="78"/>
        <end position="95"/>
    </location>
</feature>
<dbReference type="EMBL" id="MUHY01000003">
    <property type="protein sequence ID" value="PSB91674.1"/>
    <property type="molecule type" value="Genomic_DNA"/>
</dbReference>
<dbReference type="PANTHER" id="PTHR43394">
    <property type="entry name" value="ATP-DEPENDENT PERMEASE MDL1, MITOCHONDRIAL"/>
    <property type="match status" value="1"/>
</dbReference>
<evidence type="ECO:0000256" key="10">
    <source>
        <dbReference type="ARBA" id="ARBA00023055"/>
    </source>
</evidence>
<dbReference type="Gene3D" id="1.20.1560.10">
    <property type="entry name" value="ABC transporter type 1, transmembrane domain"/>
    <property type="match status" value="1"/>
</dbReference>
<feature type="domain" description="ABC transporter" evidence="13">
    <location>
        <begin position="356"/>
        <end position="590"/>
    </location>
</feature>
<evidence type="ECO:0000259" key="14">
    <source>
        <dbReference type="PROSITE" id="PS50929"/>
    </source>
</evidence>
<protein>
    <submittedName>
        <fullName evidence="15">Lipid A export ATP-binding/permease protein MsbA</fullName>
    </submittedName>
</protein>
<proteinExistence type="predicted"/>
<organism evidence="15 16">
    <name type="scientific">Candidatus Pandoraea novymonadis</name>
    <dbReference type="NCBI Taxonomy" id="1808959"/>
    <lineage>
        <taxon>Bacteria</taxon>
        <taxon>Pseudomonadati</taxon>
        <taxon>Pseudomonadota</taxon>
        <taxon>Betaproteobacteria</taxon>
        <taxon>Burkholderiales</taxon>
        <taxon>Burkholderiaceae</taxon>
        <taxon>Pandoraea</taxon>
    </lineage>
</organism>
<keyword evidence="10" id="KW-0445">Lipid transport</keyword>
<evidence type="ECO:0000256" key="6">
    <source>
        <dbReference type="ARBA" id="ARBA00022741"/>
    </source>
</evidence>
<keyword evidence="9 12" id="KW-1133">Transmembrane helix</keyword>
<feature type="domain" description="ABC transmembrane type-1" evidence="14">
    <location>
        <begin position="42"/>
        <end position="324"/>
    </location>
</feature>
<keyword evidence="8" id="KW-1278">Translocase</keyword>
<reference evidence="15 16" key="1">
    <citation type="journal article" date="2017" name="Front. Microbiol.">
        <title>Genome of Ca. Pandoraea novymonadis, an Endosymbiotic Bacterium of the Trypanosomatid Novymonas esmeraldas.</title>
        <authorList>
            <person name="Kostygov A.Y."/>
            <person name="Butenko A."/>
            <person name="Nenarokova A."/>
            <person name="Tashyreva D."/>
            <person name="Flegontov P."/>
            <person name="Lukes J."/>
            <person name="Yurchenko V."/>
        </authorList>
    </citation>
    <scope>NUCLEOTIDE SEQUENCE [LARGE SCALE GENOMIC DNA]</scope>
    <source>
        <strain evidence="15 16">E262</strain>
    </source>
</reference>
<dbReference type="PANTHER" id="PTHR43394:SF1">
    <property type="entry name" value="ATP-BINDING CASSETTE SUB-FAMILY B MEMBER 10, MITOCHONDRIAL"/>
    <property type="match status" value="1"/>
</dbReference>
<dbReference type="Pfam" id="PF00005">
    <property type="entry name" value="ABC_tran"/>
    <property type="match status" value="1"/>
</dbReference>
<keyword evidence="5 12" id="KW-0812">Transmembrane</keyword>
<dbReference type="InterPro" id="IPR036640">
    <property type="entry name" value="ABC1_TM_sf"/>
</dbReference>
<feature type="transmembrane region" description="Helical" evidence="12">
    <location>
        <begin position="37"/>
        <end position="58"/>
    </location>
</feature>